<dbReference type="AlphaFoldDB" id="A0A0M2UQT7"/>
<sequence length="150" mass="16739">MLRTISVQDTRWVAKLQEEARQLLTSLGETISSHKSFLLKSAVIFMAVKIGIILLATVSTVVFLLNTATPYLTVEMSKTQAMLFAFPLTLIMMFKVYFIGKILMTHDTSKRVIQSVVHGILLKGKQGVRRIGETVPAGLSPFSLSRVRDR</sequence>
<gene>
    <name evidence="2" type="ORF">BROFUL_02836</name>
</gene>
<feature type="transmembrane region" description="Helical" evidence="1">
    <location>
        <begin position="84"/>
        <end position="104"/>
    </location>
</feature>
<evidence type="ECO:0000313" key="2">
    <source>
        <dbReference type="EMBL" id="KKO18453.1"/>
    </source>
</evidence>
<keyword evidence="1" id="KW-1133">Transmembrane helix</keyword>
<dbReference type="Proteomes" id="UP000034954">
    <property type="component" value="Unassembled WGS sequence"/>
</dbReference>
<evidence type="ECO:0000256" key="1">
    <source>
        <dbReference type="SAM" id="Phobius"/>
    </source>
</evidence>
<keyword evidence="1" id="KW-0812">Transmembrane</keyword>
<dbReference type="EMBL" id="LAQJ01000268">
    <property type="protein sequence ID" value="KKO18453.1"/>
    <property type="molecule type" value="Genomic_DNA"/>
</dbReference>
<protein>
    <submittedName>
        <fullName evidence="2">Uncharacterized protein</fullName>
    </submittedName>
</protein>
<proteinExistence type="predicted"/>
<evidence type="ECO:0000313" key="3">
    <source>
        <dbReference type="Proteomes" id="UP000034954"/>
    </source>
</evidence>
<keyword evidence="3" id="KW-1185">Reference proteome</keyword>
<reference evidence="2 3" key="1">
    <citation type="journal article" date="2013" name="BMC Microbiol.">
        <title>Identification of the type II cytochrome c maturation pathway in anammox bacteria by comparative genomics.</title>
        <authorList>
            <person name="Ferousi C."/>
            <person name="Speth D.R."/>
            <person name="Reimann J."/>
            <person name="Op den Camp H.J."/>
            <person name="Allen J.W."/>
            <person name="Keltjens J.T."/>
            <person name="Jetten M.S."/>
        </authorList>
    </citation>
    <scope>NUCLEOTIDE SEQUENCE [LARGE SCALE GENOMIC DNA]</scope>
    <source>
        <strain evidence="2">RU1</strain>
    </source>
</reference>
<feature type="transmembrane region" description="Helical" evidence="1">
    <location>
        <begin position="42"/>
        <end position="64"/>
    </location>
</feature>
<accession>A0A0M2UQT7</accession>
<organism evidence="2 3">
    <name type="scientific">Candidatus Brocadia fulgida</name>
    <dbReference type="NCBI Taxonomy" id="380242"/>
    <lineage>
        <taxon>Bacteria</taxon>
        <taxon>Pseudomonadati</taxon>
        <taxon>Planctomycetota</taxon>
        <taxon>Candidatus Brocadiia</taxon>
        <taxon>Candidatus Brocadiales</taxon>
        <taxon>Candidatus Brocadiaceae</taxon>
        <taxon>Candidatus Brocadia</taxon>
    </lineage>
</organism>
<keyword evidence="1" id="KW-0472">Membrane</keyword>
<comment type="caution">
    <text evidence="2">The sequence shown here is derived from an EMBL/GenBank/DDBJ whole genome shotgun (WGS) entry which is preliminary data.</text>
</comment>
<name>A0A0M2UQT7_9BACT</name>